<keyword evidence="30" id="KW-1185">Reference proteome</keyword>
<feature type="transmembrane region" description="Helical" evidence="27">
    <location>
        <begin position="72"/>
        <end position="95"/>
    </location>
</feature>
<dbReference type="PROSITE" id="PS50850">
    <property type="entry name" value="MFS"/>
    <property type="match status" value="1"/>
</dbReference>
<evidence type="ECO:0000256" key="11">
    <source>
        <dbReference type="ARBA" id="ARBA00023136"/>
    </source>
</evidence>
<evidence type="ECO:0000313" key="29">
    <source>
        <dbReference type="EMBL" id="CAG9817211.1"/>
    </source>
</evidence>
<dbReference type="OrthoDB" id="2985014at2759"/>
<evidence type="ECO:0000256" key="6">
    <source>
        <dbReference type="ARBA" id="ARBA00022475"/>
    </source>
</evidence>
<evidence type="ECO:0000256" key="25">
    <source>
        <dbReference type="ARBA" id="ARBA00081925"/>
    </source>
</evidence>
<evidence type="ECO:0000256" key="2">
    <source>
        <dbReference type="ARBA" id="ARBA00004554"/>
    </source>
</evidence>
<dbReference type="Gene3D" id="1.20.1250.20">
    <property type="entry name" value="MFS general substrate transporter like domains"/>
    <property type="match status" value="2"/>
</dbReference>
<evidence type="ECO:0000256" key="4">
    <source>
        <dbReference type="ARBA" id="ARBA00004656"/>
    </source>
</evidence>
<feature type="transmembrane region" description="Helical" evidence="27">
    <location>
        <begin position="163"/>
        <end position="187"/>
    </location>
</feature>
<dbReference type="PANTHER" id="PTHR11662">
    <property type="entry name" value="SOLUTE CARRIER FAMILY 17"/>
    <property type="match status" value="1"/>
</dbReference>
<feature type="transmembrane region" description="Helical" evidence="27">
    <location>
        <begin position="424"/>
        <end position="443"/>
    </location>
</feature>
<evidence type="ECO:0000256" key="8">
    <source>
        <dbReference type="ARBA" id="ARBA00022847"/>
    </source>
</evidence>
<gene>
    <name evidence="29" type="ORF">PHAECO_LOCUS4849</name>
</gene>
<dbReference type="FunFam" id="1.20.1250.20:FF:000067">
    <property type="entry name" value="sialin isoform X2"/>
    <property type="match status" value="1"/>
</dbReference>
<feature type="transmembrane region" description="Helical" evidence="27">
    <location>
        <begin position="102"/>
        <end position="121"/>
    </location>
</feature>
<dbReference type="Pfam" id="PF07690">
    <property type="entry name" value="MFS_1"/>
    <property type="match status" value="1"/>
</dbReference>
<dbReference type="GO" id="GO:0030672">
    <property type="term" value="C:synaptic vesicle membrane"/>
    <property type="evidence" value="ECO:0007669"/>
    <property type="project" value="UniProtKB-SubCell"/>
</dbReference>
<reference evidence="29" key="1">
    <citation type="submission" date="2022-01" db="EMBL/GenBank/DDBJ databases">
        <authorList>
            <person name="King R."/>
        </authorList>
    </citation>
    <scope>NUCLEOTIDE SEQUENCE</scope>
</reference>
<dbReference type="GO" id="GO:0006820">
    <property type="term" value="P:monoatomic anion transport"/>
    <property type="evidence" value="ECO:0007669"/>
    <property type="project" value="TreeGrafter"/>
</dbReference>
<comment type="catalytic activity">
    <reaction evidence="18">
        <text>N-acetyl-L-aspartyl-L-glutamate(out) = N-acetyl-L-aspartyl-L-glutamate(in)</text>
        <dbReference type="Rhea" id="RHEA:72599"/>
        <dbReference type="ChEBI" id="CHEBI:76931"/>
    </reaction>
    <physiologicalReaction direction="left-to-right" evidence="18">
        <dbReference type="Rhea" id="RHEA:72600"/>
    </physiologicalReaction>
</comment>
<evidence type="ECO:0000256" key="18">
    <source>
        <dbReference type="ARBA" id="ARBA00051403"/>
    </source>
</evidence>
<comment type="catalytic activity">
    <reaction evidence="15">
        <text>2 nitrate(out) + H(+)(out) = 2 nitrate(in) + H(+)(in)</text>
        <dbReference type="Rhea" id="RHEA:71539"/>
        <dbReference type="ChEBI" id="CHEBI:15378"/>
        <dbReference type="ChEBI" id="CHEBI:17632"/>
    </reaction>
    <physiologicalReaction direction="left-to-right" evidence="15">
        <dbReference type="Rhea" id="RHEA:71540"/>
    </physiologicalReaction>
</comment>
<keyword evidence="8" id="KW-0769">Symport</keyword>
<evidence type="ECO:0000256" key="24">
    <source>
        <dbReference type="ARBA" id="ARBA00081195"/>
    </source>
</evidence>
<comment type="catalytic activity">
    <reaction evidence="20">
        <text>D-glucuronate(out) + H(+)(out) = D-glucuronate(in) + H(+)(in)</text>
        <dbReference type="Rhea" id="RHEA:72591"/>
        <dbReference type="ChEBI" id="CHEBI:15378"/>
        <dbReference type="ChEBI" id="CHEBI:58720"/>
    </reaction>
    <physiologicalReaction direction="left-to-right" evidence="20">
        <dbReference type="Rhea" id="RHEA:72592"/>
    </physiologicalReaction>
</comment>
<name>A0A9N9SBW4_PHACE</name>
<dbReference type="CDD" id="cd17318">
    <property type="entry name" value="MFS_SLC17"/>
    <property type="match status" value="1"/>
</dbReference>
<keyword evidence="11 27" id="KW-0472">Membrane</keyword>
<dbReference type="GO" id="GO:0015293">
    <property type="term" value="F:symporter activity"/>
    <property type="evidence" value="ECO:0007669"/>
    <property type="project" value="UniProtKB-KW"/>
</dbReference>
<accession>A0A9N9SBW4</accession>
<evidence type="ECO:0000313" key="30">
    <source>
        <dbReference type="Proteomes" id="UP001153737"/>
    </source>
</evidence>
<dbReference type="InterPro" id="IPR050382">
    <property type="entry name" value="MFS_Na/Anion_cotransporter"/>
</dbReference>
<dbReference type="GO" id="GO:0046942">
    <property type="term" value="P:carboxylic acid transport"/>
    <property type="evidence" value="ECO:0007669"/>
    <property type="project" value="UniProtKB-ARBA"/>
</dbReference>
<sequence length="480" mass="53177">MMSDFSSAPSPWLIWKTRRYVVAFLGFFGFFTCYALRVNLSVAIVAMTELKNITLENGTTKLVKEFDWDSKIQGYVLSSFFYGYVVTPLVGGFAATKFGGRTVFGIGIGVTAFLTIITPFAVKSSVYLFIVVRILEGLFEGVTYPSMHAVWSKWAPPLERSKLAMIAVSGSYVGTVVAMPVCSLLATTLGWESIFYVFGAFGVLWSVLWMTLIAETPENDSSISQYELKYITQAINEHKTTPLEHIPWRSFFTSMPVWAIIVANFVENWGFYTTLTQVPTFMKYVLHFDMNSVGFVSSLPYLACSITVQLAGQLADFLRRRKIMTTTEVRKFLNCGAFVFQTIFMLLAAFLMTPVGTTICLTIAIGFGGMALAGFLVNHLDIAPQFASILFGISNSIGSVPGIISPILTGYIVTDTTSADQWRVVFYVASAIYIFGTLFYGFFASGELQSWASHKEEDDEKPDDKNGGGKANLSFQTDTF</sequence>
<comment type="function">
    <text evidence="21">Receptor for CM101, a polysaccharide produced by group B Streptococcus with antipathoangiogenic properties.</text>
</comment>
<keyword evidence="14" id="KW-0968">Cytoplasmic vesicle</keyword>
<dbReference type="Proteomes" id="UP001153737">
    <property type="component" value="Chromosome 15"/>
</dbReference>
<keyword evidence="13" id="KW-0458">Lysosome</keyword>
<evidence type="ECO:0000256" key="23">
    <source>
        <dbReference type="ARBA" id="ARBA00080244"/>
    </source>
</evidence>
<feature type="transmembrane region" description="Helical" evidence="27">
    <location>
        <begin position="21"/>
        <end position="47"/>
    </location>
</feature>
<evidence type="ECO:0000256" key="7">
    <source>
        <dbReference type="ARBA" id="ARBA00022692"/>
    </source>
</evidence>
<comment type="subcellular location">
    <subcellularLocation>
        <location evidence="2">Basolateral cell membrane</location>
        <topology evidence="2">Multi-pass membrane protein</topology>
    </subcellularLocation>
    <subcellularLocation>
        <location evidence="3">Cytoplasmic vesicle</location>
        <location evidence="3">Secretory vesicle membrane</location>
        <topology evidence="3">Multi-pass membrane protein</topology>
    </subcellularLocation>
    <subcellularLocation>
        <location evidence="1">Cytoplasmic vesicle</location>
        <location evidence="1">Secretory vesicle</location>
        <location evidence="1">Synaptic vesicle membrane</location>
    </subcellularLocation>
    <subcellularLocation>
        <location evidence="4">Lysosome membrane</location>
    </subcellularLocation>
</comment>
<keyword evidence="7 27" id="KW-0812">Transmembrane</keyword>
<dbReference type="GO" id="GO:0005765">
    <property type="term" value="C:lysosomal membrane"/>
    <property type="evidence" value="ECO:0007669"/>
    <property type="project" value="UniProtKB-SubCell"/>
</dbReference>
<evidence type="ECO:0000256" key="1">
    <source>
        <dbReference type="ARBA" id="ARBA00004432"/>
    </source>
</evidence>
<comment type="catalytic activity">
    <reaction evidence="16">
        <text>L-aspartate(out) = L-aspartate(in)</text>
        <dbReference type="Rhea" id="RHEA:66332"/>
        <dbReference type="ChEBI" id="CHEBI:29991"/>
    </reaction>
    <physiologicalReaction direction="left-to-right" evidence="16">
        <dbReference type="Rhea" id="RHEA:66333"/>
    </physiologicalReaction>
</comment>
<keyword evidence="5" id="KW-0813">Transport</keyword>
<dbReference type="AlphaFoldDB" id="A0A9N9SBW4"/>
<evidence type="ECO:0000256" key="22">
    <source>
        <dbReference type="ARBA" id="ARBA00069713"/>
    </source>
</evidence>
<dbReference type="EMBL" id="OU896721">
    <property type="protein sequence ID" value="CAG9817211.1"/>
    <property type="molecule type" value="Genomic_DNA"/>
</dbReference>
<organism evidence="29 30">
    <name type="scientific">Phaedon cochleariae</name>
    <name type="common">Mustard beetle</name>
    <dbReference type="NCBI Taxonomy" id="80249"/>
    <lineage>
        <taxon>Eukaryota</taxon>
        <taxon>Metazoa</taxon>
        <taxon>Ecdysozoa</taxon>
        <taxon>Arthropoda</taxon>
        <taxon>Hexapoda</taxon>
        <taxon>Insecta</taxon>
        <taxon>Pterygota</taxon>
        <taxon>Neoptera</taxon>
        <taxon>Endopterygota</taxon>
        <taxon>Coleoptera</taxon>
        <taxon>Polyphaga</taxon>
        <taxon>Cucujiformia</taxon>
        <taxon>Chrysomeloidea</taxon>
        <taxon>Chrysomelidae</taxon>
        <taxon>Chrysomelinae</taxon>
        <taxon>Chrysomelini</taxon>
        <taxon>Phaedon</taxon>
    </lineage>
</organism>
<evidence type="ECO:0000256" key="15">
    <source>
        <dbReference type="ARBA" id="ARBA00050101"/>
    </source>
</evidence>
<keyword evidence="10" id="KW-0770">Synapse</keyword>
<feature type="region of interest" description="Disordered" evidence="26">
    <location>
        <begin position="454"/>
        <end position="480"/>
    </location>
</feature>
<evidence type="ECO:0000256" key="3">
    <source>
        <dbReference type="ARBA" id="ARBA00004638"/>
    </source>
</evidence>
<feature type="transmembrane region" description="Helical" evidence="27">
    <location>
        <begin position="193"/>
        <end position="214"/>
    </location>
</feature>
<evidence type="ECO:0000256" key="21">
    <source>
        <dbReference type="ARBA" id="ARBA00056891"/>
    </source>
</evidence>
<reference evidence="29" key="2">
    <citation type="submission" date="2022-10" db="EMBL/GenBank/DDBJ databases">
        <authorList>
            <consortium name="ENA_rothamsted_submissions"/>
            <consortium name="culmorum"/>
            <person name="King R."/>
        </authorList>
    </citation>
    <scope>NUCLEOTIDE SEQUENCE</scope>
</reference>
<evidence type="ECO:0000256" key="27">
    <source>
        <dbReference type="SAM" id="Phobius"/>
    </source>
</evidence>
<evidence type="ECO:0000256" key="12">
    <source>
        <dbReference type="ARBA" id="ARBA00023180"/>
    </source>
</evidence>
<evidence type="ECO:0000259" key="28">
    <source>
        <dbReference type="PROSITE" id="PS50850"/>
    </source>
</evidence>
<comment type="catalytic activity">
    <reaction evidence="17">
        <text>N-acetylneuraminate(in) + H(+)(in) = N-acetylneuraminate(out) + H(+)(out)</text>
        <dbReference type="Rhea" id="RHEA:28987"/>
        <dbReference type="ChEBI" id="CHEBI:15378"/>
        <dbReference type="ChEBI" id="CHEBI:35418"/>
    </reaction>
    <physiologicalReaction direction="right-to-left" evidence="17">
        <dbReference type="Rhea" id="RHEA:28989"/>
    </physiologicalReaction>
</comment>
<feature type="transmembrane region" description="Helical" evidence="27">
    <location>
        <begin position="292"/>
        <end position="311"/>
    </location>
</feature>
<feature type="transmembrane region" description="Helical" evidence="27">
    <location>
        <begin position="332"/>
        <end position="350"/>
    </location>
</feature>
<evidence type="ECO:0000256" key="26">
    <source>
        <dbReference type="SAM" id="MobiDB-lite"/>
    </source>
</evidence>
<evidence type="ECO:0000256" key="10">
    <source>
        <dbReference type="ARBA" id="ARBA00023018"/>
    </source>
</evidence>
<evidence type="ECO:0000256" key="16">
    <source>
        <dbReference type="ARBA" id="ARBA00050554"/>
    </source>
</evidence>
<evidence type="ECO:0000256" key="9">
    <source>
        <dbReference type="ARBA" id="ARBA00022989"/>
    </source>
</evidence>
<evidence type="ECO:0000256" key="19">
    <source>
        <dbReference type="ARBA" id="ARBA00051447"/>
    </source>
</evidence>
<dbReference type="InterPro" id="IPR011701">
    <property type="entry name" value="MFS"/>
</dbReference>
<feature type="domain" description="Major facilitator superfamily (MFS) profile" evidence="28">
    <location>
        <begin position="21"/>
        <end position="448"/>
    </location>
</feature>
<proteinExistence type="predicted"/>
<evidence type="ECO:0000256" key="13">
    <source>
        <dbReference type="ARBA" id="ARBA00023228"/>
    </source>
</evidence>
<dbReference type="InterPro" id="IPR020846">
    <property type="entry name" value="MFS_dom"/>
</dbReference>
<dbReference type="SUPFAM" id="SSF103473">
    <property type="entry name" value="MFS general substrate transporter"/>
    <property type="match status" value="1"/>
</dbReference>
<comment type="catalytic activity">
    <reaction evidence="19">
        <text>L-glutamate(out) = L-glutamate(in)</text>
        <dbReference type="Rhea" id="RHEA:66336"/>
        <dbReference type="ChEBI" id="CHEBI:29985"/>
    </reaction>
    <physiologicalReaction direction="left-to-right" evidence="19">
        <dbReference type="Rhea" id="RHEA:66337"/>
    </physiologicalReaction>
</comment>
<evidence type="ECO:0000256" key="5">
    <source>
        <dbReference type="ARBA" id="ARBA00022448"/>
    </source>
</evidence>
<keyword evidence="9 27" id="KW-1133">Transmembrane helix</keyword>
<feature type="transmembrane region" description="Helical" evidence="27">
    <location>
        <begin position="389"/>
        <end position="412"/>
    </location>
</feature>
<evidence type="ECO:0000256" key="14">
    <source>
        <dbReference type="ARBA" id="ARBA00023329"/>
    </source>
</evidence>
<keyword evidence="6" id="KW-1003">Cell membrane</keyword>
<dbReference type="InterPro" id="IPR036259">
    <property type="entry name" value="MFS_trans_sf"/>
</dbReference>
<evidence type="ECO:0000256" key="20">
    <source>
        <dbReference type="ARBA" id="ARBA00051612"/>
    </source>
</evidence>
<keyword evidence="12" id="KW-0325">Glycoprotein</keyword>
<protein>
    <recommendedName>
        <fullName evidence="22">Sialin</fullName>
    </recommendedName>
    <alternativeName>
        <fullName evidence="25">H(+)/nitrate cotransporter</fullName>
    </alternativeName>
    <alternativeName>
        <fullName evidence="23">H(+)/sialic acid cotransporter</fullName>
    </alternativeName>
    <alternativeName>
        <fullName evidence="24">Vesicular excitatory amino acid transporter</fullName>
    </alternativeName>
</protein>
<dbReference type="FunFam" id="1.20.1250.20:FF:000003">
    <property type="entry name" value="Solute carrier family 17 member 3"/>
    <property type="match status" value="1"/>
</dbReference>
<dbReference type="PANTHER" id="PTHR11662:SF455">
    <property type="entry name" value="GH23975P"/>
    <property type="match status" value="1"/>
</dbReference>
<evidence type="ECO:0000256" key="17">
    <source>
        <dbReference type="ARBA" id="ARBA00050625"/>
    </source>
</evidence>
<dbReference type="GO" id="GO:0016323">
    <property type="term" value="C:basolateral plasma membrane"/>
    <property type="evidence" value="ECO:0007669"/>
    <property type="project" value="UniProtKB-SubCell"/>
</dbReference>
<feature type="transmembrane region" description="Helical" evidence="27">
    <location>
        <begin position="356"/>
        <end position="377"/>
    </location>
</feature>
<feature type="transmembrane region" description="Helical" evidence="27">
    <location>
        <begin position="127"/>
        <end position="151"/>
    </location>
</feature>